<name>A0ABX1Q4W3_9RHOO</name>
<dbReference type="PANTHER" id="PTHR41248">
    <property type="entry name" value="NORD PROTEIN"/>
    <property type="match status" value="1"/>
</dbReference>
<keyword evidence="4" id="KW-1185">Reference proteome</keyword>
<dbReference type="SUPFAM" id="SSF53300">
    <property type="entry name" value="vWA-like"/>
    <property type="match status" value="1"/>
</dbReference>
<accession>A0ABX1Q4W3</accession>
<dbReference type="PROSITE" id="PS50234">
    <property type="entry name" value="VWFA"/>
    <property type="match status" value="1"/>
</dbReference>
<dbReference type="InterPro" id="IPR036465">
    <property type="entry name" value="vWFA_dom_sf"/>
</dbReference>
<protein>
    <submittedName>
        <fullName evidence="3">VWA domain-containing protein</fullName>
    </submittedName>
</protein>
<evidence type="ECO:0000259" key="2">
    <source>
        <dbReference type="PROSITE" id="PS50234"/>
    </source>
</evidence>
<proteinExistence type="predicted"/>
<dbReference type="SMART" id="SM00327">
    <property type="entry name" value="VWA"/>
    <property type="match status" value="1"/>
</dbReference>
<dbReference type="EMBL" id="WTVQ01000002">
    <property type="protein sequence ID" value="NMG73399.1"/>
    <property type="molecule type" value="Genomic_DNA"/>
</dbReference>
<dbReference type="CDD" id="cd01454">
    <property type="entry name" value="vWA_norD_type"/>
    <property type="match status" value="1"/>
</dbReference>
<evidence type="ECO:0000256" key="1">
    <source>
        <dbReference type="SAM" id="MobiDB-lite"/>
    </source>
</evidence>
<dbReference type="InterPro" id="IPR002035">
    <property type="entry name" value="VWF_A"/>
</dbReference>
<sequence length="621" mass="68626">MEEVVGKLWHRWVTRTAIGNHPEAVVKLKEIERTAGVFFRALGGDSGLRVAAATNDEHGARRSLLARIAGAGDRAARARMDPSTLRLPPEIDLFPERSLNRDLYLWLAALAAAHDGIEAEGCDEAAKTFRTNQFATCAALHAWPGLEPRYRRLVAAYLPTRPQPEKLPAAEAERERAIRRALEAPGTVFTLPAVPEGTPPAHPVMLWLTGSLCSAGSATRRSGADPEQTADGGPPAFEETERRAHRAEQVDMPQEKNGLLLMFRAESLLAVAEFLRINRPTDDDPDPNAADAARDLDHLSLTQDNERVASKVRFDLDLPSAAEDDVVLGPGIPLPEWDYRKGILLEDHVRLAELAARDAPACPLPENLRRTARRLHQQFAALQPGRRWIKAQADGSELDLDAVVRAQTDRAVGRHPSDQLYLSLEKRERDLACMVLADLSLSTDSWVSSEARVIDVIRDTLLLFGEALGATGDRFALAGFSSVKRSQVRFHRLKDFGDRFDDRIRGRIVAIKPGYYTRLGAAIRRASQLLAAEQASRRILLILSDGKPNDLDLYEGRYGIEDTRVAVGEARKQGLVPFCVTIDREGAGYLPHLFGPAGFAVIRKPEELPARLPMFYAQLTR</sequence>
<feature type="domain" description="VWFA" evidence="2">
    <location>
        <begin position="438"/>
        <end position="582"/>
    </location>
</feature>
<dbReference type="Gene3D" id="3.40.50.410">
    <property type="entry name" value="von Willebrand factor, type A domain"/>
    <property type="match status" value="1"/>
</dbReference>
<dbReference type="PANTHER" id="PTHR41248:SF1">
    <property type="entry name" value="NORD PROTEIN"/>
    <property type="match status" value="1"/>
</dbReference>
<comment type="caution">
    <text evidence="3">The sequence shown here is derived from an EMBL/GenBank/DDBJ whole genome shotgun (WGS) entry which is preliminary data.</text>
</comment>
<dbReference type="Pfam" id="PF00092">
    <property type="entry name" value="VWA"/>
    <property type="match status" value="1"/>
</dbReference>
<organism evidence="3 4">
    <name type="scientific">Aromatoleum diolicum</name>
    <dbReference type="NCBI Taxonomy" id="75796"/>
    <lineage>
        <taxon>Bacteria</taxon>
        <taxon>Pseudomonadati</taxon>
        <taxon>Pseudomonadota</taxon>
        <taxon>Betaproteobacteria</taxon>
        <taxon>Rhodocyclales</taxon>
        <taxon>Rhodocyclaceae</taxon>
        <taxon>Aromatoleum</taxon>
    </lineage>
</organism>
<feature type="region of interest" description="Disordered" evidence="1">
    <location>
        <begin position="217"/>
        <end position="252"/>
    </location>
</feature>
<evidence type="ECO:0000313" key="3">
    <source>
        <dbReference type="EMBL" id="NMG73399.1"/>
    </source>
</evidence>
<feature type="compositionally biased region" description="Basic and acidic residues" evidence="1">
    <location>
        <begin position="239"/>
        <end position="249"/>
    </location>
</feature>
<dbReference type="InterPro" id="IPR051928">
    <property type="entry name" value="NorD/CobT"/>
</dbReference>
<reference evidence="3 4" key="1">
    <citation type="submission" date="2019-12" db="EMBL/GenBank/DDBJ databases">
        <title>Comparative genomics gives insights into the taxonomy of the Azoarcus-Aromatoleum group and reveals separate origins of nif in the plant-associated Azoarcus and non-plant-associated Aromatoleum sub-groups.</title>
        <authorList>
            <person name="Lafos M."/>
            <person name="Maluk M."/>
            <person name="Batista M."/>
            <person name="Junghare M."/>
            <person name="Carmona M."/>
            <person name="Faoro H."/>
            <person name="Cruz L.M."/>
            <person name="Battistoni F."/>
            <person name="De Souza E."/>
            <person name="Pedrosa F."/>
            <person name="Chen W.-M."/>
            <person name="Poole P.S."/>
            <person name="Dixon R.A."/>
            <person name="James E.K."/>
        </authorList>
    </citation>
    <scope>NUCLEOTIDE SEQUENCE [LARGE SCALE GENOMIC DNA]</scope>
    <source>
        <strain evidence="3 4">22Lin</strain>
    </source>
</reference>
<evidence type="ECO:0000313" key="4">
    <source>
        <dbReference type="Proteomes" id="UP000648984"/>
    </source>
</evidence>
<dbReference type="RefSeq" id="WP_169258557.1">
    <property type="nucleotide sequence ID" value="NZ_WTVQ01000002.1"/>
</dbReference>
<dbReference type="Proteomes" id="UP000648984">
    <property type="component" value="Unassembled WGS sequence"/>
</dbReference>
<gene>
    <name evidence="3" type="ORF">GPA25_01370</name>
</gene>